<gene>
    <name evidence="1" type="ORF">UU65_C0001G0036</name>
</gene>
<evidence type="ECO:0000313" key="2">
    <source>
        <dbReference type="Proteomes" id="UP000033869"/>
    </source>
</evidence>
<dbReference type="Gene3D" id="3.30.460.40">
    <property type="match status" value="1"/>
</dbReference>
<comment type="caution">
    <text evidence="1">The sequence shown here is derived from an EMBL/GenBank/DDBJ whole genome shotgun (WGS) entry which is preliminary data.</text>
</comment>
<evidence type="ECO:0000313" key="1">
    <source>
        <dbReference type="EMBL" id="KKS09631.1"/>
    </source>
</evidence>
<accession>A0A0G0YJE1</accession>
<dbReference type="SUPFAM" id="SSF81301">
    <property type="entry name" value="Nucleotidyltransferase"/>
    <property type="match status" value="1"/>
</dbReference>
<dbReference type="AlphaFoldDB" id="A0A0G0YJE1"/>
<organism evidence="1 2">
    <name type="scientific">candidate division CPR2 bacterium GW2011_GWC1_41_48</name>
    <dbReference type="NCBI Taxonomy" id="1618344"/>
    <lineage>
        <taxon>Bacteria</taxon>
        <taxon>Bacteria division CPR2</taxon>
    </lineage>
</organism>
<dbReference type="Proteomes" id="UP000033869">
    <property type="component" value="Unassembled WGS sequence"/>
</dbReference>
<dbReference type="Pfam" id="PF09970">
    <property type="entry name" value="DUF2204"/>
    <property type="match status" value="1"/>
</dbReference>
<dbReference type="InterPro" id="IPR018700">
    <property type="entry name" value="DUF2204"/>
</dbReference>
<name>A0A0G0YJE1_UNCC2</name>
<dbReference type="EMBL" id="LCBL01000001">
    <property type="protein sequence ID" value="KKS09631.1"/>
    <property type="molecule type" value="Genomic_DNA"/>
</dbReference>
<dbReference type="InterPro" id="IPR043519">
    <property type="entry name" value="NT_sf"/>
</dbReference>
<reference evidence="1 2" key="1">
    <citation type="journal article" date="2015" name="Nature">
        <title>rRNA introns, odd ribosomes, and small enigmatic genomes across a large radiation of phyla.</title>
        <authorList>
            <person name="Brown C.T."/>
            <person name="Hug L.A."/>
            <person name="Thomas B.C."/>
            <person name="Sharon I."/>
            <person name="Castelle C.J."/>
            <person name="Singh A."/>
            <person name="Wilkins M.J."/>
            <person name="Williams K.H."/>
            <person name="Banfield J.F."/>
        </authorList>
    </citation>
    <scope>NUCLEOTIDE SEQUENCE [LARGE SCALE GENOMIC DNA]</scope>
</reference>
<proteinExistence type="predicted"/>
<sequence>MDQKVLDLLDATIKAVKEANINYMIGGGLALIHYGMLRETHDLDIFVKQEDAEKLIKGFEKQGMLTKLTDKRWLYQATLGKGLLEFKKNNTIDVIFQNDTEIKIGDRFLLRAQKVKFHDRQFNVISVEDLVLFKAHSQKEWIKNHWRDGVWLINNHILEFNWDYFLSLPEAYSRKVLGFLLMVDSVRQEVPFRVIKQISDKVL</sequence>
<protein>
    <submittedName>
        <fullName evidence="1">Uncharacterized protein</fullName>
    </submittedName>
</protein>